<accession>A0ABV7DTY4</accession>
<proteinExistence type="predicted"/>
<dbReference type="Proteomes" id="UP001595445">
    <property type="component" value="Unassembled WGS sequence"/>
</dbReference>
<name>A0ABV7DTY4_9RHOB</name>
<sequence length="117" mass="12051">MSVLFQRLLLLAVIAMGLAATGFAHRIPSVDDTAQQSFLLAGGALSDLCAEGEDHGPPAHGDCPACHIVGAVDLPPAMFGLRDANLAFVAAVVAPRESRAVRSVLDPARGMRAPPLA</sequence>
<keyword evidence="2" id="KW-1185">Reference proteome</keyword>
<organism evidence="1 2">
    <name type="scientific">Tabrizicola soli</name>
    <dbReference type="NCBI Taxonomy" id="2185115"/>
    <lineage>
        <taxon>Bacteria</taxon>
        <taxon>Pseudomonadati</taxon>
        <taxon>Pseudomonadota</taxon>
        <taxon>Alphaproteobacteria</taxon>
        <taxon>Rhodobacterales</taxon>
        <taxon>Paracoccaceae</taxon>
        <taxon>Tabrizicola</taxon>
    </lineage>
</organism>
<dbReference type="RefSeq" id="WP_197645600.1">
    <property type="nucleotide sequence ID" value="NZ_JAEACP010000015.1"/>
</dbReference>
<evidence type="ECO:0000313" key="2">
    <source>
        <dbReference type="Proteomes" id="UP001595445"/>
    </source>
</evidence>
<protein>
    <recommendedName>
        <fullName evidence="3">DUF2946 domain-containing protein</fullName>
    </recommendedName>
</protein>
<comment type="caution">
    <text evidence="1">The sequence shown here is derived from an EMBL/GenBank/DDBJ whole genome shotgun (WGS) entry which is preliminary data.</text>
</comment>
<dbReference type="EMBL" id="JBHRSM010000019">
    <property type="protein sequence ID" value="MFC3086568.1"/>
    <property type="molecule type" value="Genomic_DNA"/>
</dbReference>
<evidence type="ECO:0008006" key="3">
    <source>
        <dbReference type="Google" id="ProtNLM"/>
    </source>
</evidence>
<reference evidence="2" key="1">
    <citation type="journal article" date="2019" name="Int. J. Syst. Evol. Microbiol.">
        <title>The Global Catalogue of Microorganisms (GCM) 10K type strain sequencing project: providing services to taxonomists for standard genome sequencing and annotation.</title>
        <authorList>
            <consortium name="The Broad Institute Genomics Platform"/>
            <consortium name="The Broad Institute Genome Sequencing Center for Infectious Disease"/>
            <person name="Wu L."/>
            <person name="Ma J."/>
        </authorList>
    </citation>
    <scope>NUCLEOTIDE SEQUENCE [LARGE SCALE GENOMIC DNA]</scope>
    <source>
        <strain evidence="2">KCTC 62102</strain>
    </source>
</reference>
<evidence type="ECO:0000313" key="1">
    <source>
        <dbReference type="EMBL" id="MFC3086568.1"/>
    </source>
</evidence>
<gene>
    <name evidence="1" type="ORF">ACFOD6_10975</name>
</gene>